<proteinExistence type="predicted"/>
<name>A0ABN9UP85_9DINO</name>
<organism evidence="2 3">
    <name type="scientific">Prorocentrum cordatum</name>
    <dbReference type="NCBI Taxonomy" id="2364126"/>
    <lineage>
        <taxon>Eukaryota</taxon>
        <taxon>Sar</taxon>
        <taxon>Alveolata</taxon>
        <taxon>Dinophyceae</taxon>
        <taxon>Prorocentrales</taxon>
        <taxon>Prorocentraceae</taxon>
        <taxon>Prorocentrum</taxon>
    </lineage>
</organism>
<accession>A0ABN9UP85</accession>
<protein>
    <submittedName>
        <fullName evidence="2">Uncharacterized protein</fullName>
    </submittedName>
</protein>
<dbReference type="EMBL" id="CAUYUJ010016070">
    <property type="protein sequence ID" value="CAK0861546.1"/>
    <property type="molecule type" value="Genomic_DNA"/>
</dbReference>
<evidence type="ECO:0000313" key="2">
    <source>
        <dbReference type="EMBL" id="CAK0861546.1"/>
    </source>
</evidence>
<gene>
    <name evidence="2" type="ORF">PCOR1329_LOCUS50184</name>
</gene>
<reference evidence="2" key="1">
    <citation type="submission" date="2023-10" db="EMBL/GenBank/DDBJ databases">
        <authorList>
            <person name="Chen Y."/>
            <person name="Shah S."/>
            <person name="Dougan E. K."/>
            <person name="Thang M."/>
            <person name="Chan C."/>
        </authorList>
    </citation>
    <scope>NUCLEOTIDE SEQUENCE [LARGE SCALE GENOMIC DNA]</scope>
</reference>
<feature type="region of interest" description="Disordered" evidence="1">
    <location>
        <begin position="1"/>
        <end position="35"/>
    </location>
</feature>
<keyword evidence="3" id="KW-1185">Reference proteome</keyword>
<evidence type="ECO:0000313" key="3">
    <source>
        <dbReference type="Proteomes" id="UP001189429"/>
    </source>
</evidence>
<dbReference type="Proteomes" id="UP001189429">
    <property type="component" value="Unassembled WGS sequence"/>
</dbReference>
<evidence type="ECO:0000256" key="1">
    <source>
        <dbReference type="SAM" id="MobiDB-lite"/>
    </source>
</evidence>
<comment type="caution">
    <text evidence="2">The sequence shown here is derived from an EMBL/GenBank/DDBJ whole genome shotgun (WGS) entry which is preliminary data.</text>
</comment>
<sequence length="140" mass="14603">MRQQSPPPQRRGLGRGLGRQRLPRPPSPPARGLGEGVVCRRRLATACGGAGPGVGRLHGMRVLGAVPAAAREPAPRRLGSRVAAAGRRAAPAACGARWRPRRRVAARPCGLVCKRGRAPLAKWEGAPRATAAPSLLISTV</sequence>